<reference evidence="2" key="1">
    <citation type="journal article" date="2011" name="Environ. Microbiol.">
        <title>Time-series analyses of Monterey Bay coastal microbial picoplankton using a 'genome proxy' microarray.</title>
        <authorList>
            <person name="Rich V.I."/>
            <person name="Pham V.D."/>
            <person name="Eppley J."/>
            <person name="Shi Y."/>
            <person name="DeLong E.F."/>
        </authorList>
    </citation>
    <scope>NUCLEOTIDE SEQUENCE</scope>
</reference>
<dbReference type="EMBL" id="GU474890">
    <property type="protein sequence ID" value="ADI18483.1"/>
    <property type="molecule type" value="Genomic_DNA"/>
</dbReference>
<dbReference type="InterPro" id="IPR010496">
    <property type="entry name" value="AL/BT2_dom"/>
</dbReference>
<name>E0XVP2_9BACT</name>
<dbReference type="AlphaFoldDB" id="E0XVP2"/>
<sequence length="470" mass="52389">MTRVIEPLQKGMRYNGYGELARFSWVNSMCQIFLICLLSFAGCQVPQVVSEKGFTSLFDGQSLKGWTLLNPKGSGYSVTNLVENTSTNAVIYCAKGGGGNLMSEKQYSDFILRFDFKLTQGANNGLAIRAPMQAGSLAYDGIELQILDNSGAKARHEKKLRPEQFHRAVYDVIAPARLNAQKPVGQWNTQEVTAIGRRLTVKVNGKIIINADLNSVKDPAVLLKHPGILRSSGHIGFLGHNDEVYFRNIRIKELSRVELDNKTPSGFRALFNGHSLAGWRGVLAAPNNNPIHRAKLEGDPLVVAQAKADETMLANWRVVDGELVFDGKGKSLSTARHNYTNYELLVDWKIAPKGDSGIYLRGTPQVQIWDPRTDENSKAPLGSGGLFNNKISVSDPLVKADYFTGSWNRFRILMIESRVHVFLNGQLVVRNTPLENYWDREQPILPSGPIELQAHGNPLWFKNIYIREIK</sequence>
<proteinExistence type="predicted"/>
<dbReference type="GO" id="GO:0016787">
    <property type="term" value="F:hydrolase activity"/>
    <property type="evidence" value="ECO:0007669"/>
    <property type="project" value="InterPro"/>
</dbReference>
<feature type="domain" description="3-keto-alpha-glucoside-1,2-lyase/3-keto-2-hydroxy-glucal hydratase" evidence="1">
    <location>
        <begin position="53"/>
        <end position="252"/>
    </location>
</feature>
<dbReference type="Pfam" id="PF06439">
    <property type="entry name" value="3keto-disac_hyd"/>
    <property type="match status" value="2"/>
</dbReference>
<accession>E0XVP2</accession>
<evidence type="ECO:0000313" key="2">
    <source>
        <dbReference type="EMBL" id="ADI18483.1"/>
    </source>
</evidence>
<feature type="domain" description="3-keto-alpha-glucoside-1,2-lyase/3-keto-2-hydroxy-glucal hydratase" evidence="1">
    <location>
        <begin position="266"/>
        <end position="467"/>
    </location>
</feature>
<protein>
    <recommendedName>
        <fullName evidence="1">3-keto-alpha-glucoside-1,2-lyase/3-keto-2-hydroxy-glucal hydratase domain-containing protein</fullName>
    </recommendedName>
</protein>
<dbReference type="Gene3D" id="2.60.120.560">
    <property type="entry name" value="Exo-inulinase, domain 1"/>
    <property type="match status" value="2"/>
</dbReference>
<evidence type="ECO:0000259" key="1">
    <source>
        <dbReference type="Pfam" id="PF06439"/>
    </source>
</evidence>
<organism evidence="2">
    <name type="scientific">uncultured Verrucomicrobiales bacterium HF4000_13K17</name>
    <dbReference type="NCBI Taxonomy" id="710998"/>
    <lineage>
        <taxon>Bacteria</taxon>
        <taxon>Pseudomonadati</taxon>
        <taxon>Verrucomicrobiota</taxon>
        <taxon>Verrucomicrobiia</taxon>
        <taxon>Verrucomicrobiales</taxon>
        <taxon>environmental samples</taxon>
    </lineage>
</organism>